<dbReference type="HOGENOM" id="CLU_1992549_0_0_1"/>
<dbReference type="InterPro" id="IPR036514">
    <property type="entry name" value="SGNH_hydro_sf"/>
</dbReference>
<proteinExistence type="predicted"/>
<dbReference type="OrthoDB" id="1600564at2759"/>
<comment type="caution">
    <text evidence="1">The sequence shown here is derived from an EMBL/GenBank/DDBJ whole genome shotgun (WGS) entry which is preliminary data.</text>
</comment>
<evidence type="ECO:0000313" key="2">
    <source>
        <dbReference type="Proteomes" id="UP000015100"/>
    </source>
</evidence>
<dbReference type="AlphaFoldDB" id="S8AII3"/>
<evidence type="ECO:0000313" key="1">
    <source>
        <dbReference type="EMBL" id="EPS40946.1"/>
    </source>
</evidence>
<protein>
    <submittedName>
        <fullName evidence="1">Uncharacterized protein</fullName>
    </submittedName>
</protein>
<sequence length="125" mass="14279">MAGPGVKVNESTPFNPNWESLAQTIVNRQFEQIALLHWLGARNFLVLTTHLRYNSTVQKSWILAVKVLNDAIKTKYNEFKDQLEVDDSQFWYYDTNGVFDQALDNPTAYGALDVVCYNRDGVSCL</sequence>
<keyword evidence="2" id="KW-1185">Reference proteome</keyword>
<dbReference type="EMBL" id="AQGS01000268">
    <property type="protein sequence ID" value="EPS40946.1"/>
    <property type="molecule type" value="Genomic_DNA"/>
</dbReference>
<accession>S8AII3</accession>
<dbReference type="Proteomes" id="UP000015100">
    <property type="component" value="Unassembled WGS sequence"/>
</dbReference>
<gene>
    <name evidence="1" type="ORF">H072_5167</name>
</gene>
<reference evidence="1 2" key="1">
    <citation type="journal article" date="2013" name="PLoS Genet.">
        <title>Genomic mechanisms accounting for the adaptation to parasitism in nematode-trapping fungi.</title>
        <authorList>
            <person name="Meerupati T."/>
            <person name="Andersson K.M."/>
            <person name="Friman E."/>
            <person name="Kumar D."/>
            <person name="Tunlid A."/>
            <person name="Ahren D."/>
        </authorList>
    </citation>
    <scope>NUCLEOTIDE SEQUENCE [LARGE SCALE GENOMIC DNA]</scope>
    <source>
        <strain evidence="1 2">CBS 200.50</strain>
    </source>
</reference>
<organism evidence="1 2">
    <name type="scientific">Dactylellina haptotyla (strain CBS 200.50)</name>
    <name type="common">Nematode-trapping fungus</name>
    <name type="synonym">Monacrosporium haptotylum</name>
    <dbReference type="NCBI Taxonomy" id="1284197"/>
    <lineage>
        <taxon>Eukaryota</taxon>
        <taxon>Fungi</taxon>
        <taxon>Dikarya</taxon>
        <taxon>Ascomycota</taxon>
        <taxon>Pezizomycotina</taxon>
        <taxon>Orbiliomycetes</taxon>
        <taxon>Orbiliales</taxon>
        <taxon>Orbiliaceae</taxon>
        <taxon>Dactylellina</taxon>
    </lineage>
</organism>
<dbReference type="Gene3D" id="3.40.50.1110">
    <property type="entry name" value="SGNH hydrolase"/>
    <property type="match status" value="1"/>
</dbReference>
<name>S8AII3_DACHA</name>
<reference evidence="2" key="2">
    <citation type="submission" date="2013-04" db="EMBL/GenBank/DDBJ databases">
        <title>Genomic mechanisms accounting for the adaptation to parasitism in nematode-trapping fungi.</title>
        <authorList>
            <person name="Ahren D.G."/>
        </authorList>
    </citation>
    <scope>NUCLEOTIDE SEQUENCE [LARGE SCALE GENOMIC DNA]</scope>
    <source>
        <strain evidence="2">CBS 200.50</strain>
    </source>
</reference>
<dbReference type="STRING" id="1284197.S8AII3"/>